<accession>A0A1H9E3W6</accession>
<keyword evidence="3" id="KW-1185">Reference proteome</keyword>
<gene>
    <name evidence="2" type="ORF">SAMN05216522_101513</name>
</gene>
<dbReference type="InterPro" id="IPR019114">
    <property type="entry name" value="Chap_lipoprot_PulS/OutS-like"/>
</dbReference>
<protein>
    <submittedName>
        <fullName evidence="2">Type II secretion system pilotin lipoprotein (PulS_OutS)</fullName>
    </submittedName>
</protein>
<dbReference type="NCBIfam" id="NF037975">
    <property type="entry name" value="pilot_rel_YacC"/>
    <property type="match status" value="1"/>
</dbReference>
<evidence type="ECO:0000313" key="3">
    <source>
        <dbReference type="Proteomes" id="UP000242515"/>
    </source>
</evidence>
<evidence type="ECO:0000256" key="1">
    <source>
        <dbReference type="SAM" id="SignalP"/>
    </source>
</evidence>
<keyword evidence="2" id="KW-0449">Lipoprotein</keyword>
<organism evidence="2 3">
    <name type="scientific">Rosenbergiella nectarea</name>
    <dbReference type="NCBI Taxonomy" id="988801"/>
    <lineage>
        <taxon>Bacteria</taxon>
        <taxon>Pseudomonadati</taxon>
        <taxon>Pseudomonadota</taxon>
        <taxon>Gammaproteobacteria</taxon>
        <taxon>Enterobacterales</taxon>
        <taxon>Erwiniaceae</taxon>
        <taxon>Rosenbergiella</taxon>
    </lineage>
</organism>
<dbReference type="RefSeq" id="WP_092672234.1">
    <property type="nucleotide sequence ID" value="NZ_FOGC01000001.1"/>
</dbReference>
<dbReference type="AlphaFoldDB" id="A0A1H9E3W6"/>
<dbReference type="Proteomes" id="UP000242515">
    <property type="component" value="Unassembled WGS sequence"/>
</dbReference>
<keyword evidence="1" id="KW-0732">Signal</keyword>
<name>A0A1H9E3W6_9GAMM</name>
<dbReference type="Pfam" id="PF09691">
    <property type="entry name" value="T2SS_PulS_OutS"/>
    <property type="match status" value="1"/>
</dbReference>
<feature type="signal peptide" evidence="1">
    <location>
        <begin position="1"/>
        <end position="22"/>
    </location>
</feature>
<dbReference type="OrthoDB" id="6414804at2"/>
<evidence type="ECO:0000313" key="2">
    <source>
        <dbReference type="EMBL" id="SEQ20295.1"/>
    </source>
</evidence>
<sequence length="119" mass="13620">MKTLVKILFIPLFLQLSSNCYALDDSQADDMADLTAVFIYLKNDCGYQDLPDPQIRNALINFARNNGWNLSNYNRFNMQQRGESSYADLRGIRVDSKQKCHLLAEKTLGLLAFVNKQSH</sequence>
<dbReference type="InterPro" id="IPR038432">
    <property type="entry name" value="PulS/OutS-like_sf"/>
</dbReference>
<dbReference type="Gene3D" id="1.20.58.1630">
    <property type="entry name" value="Chaperone lipoprotein PulS/OutS"/>
    <property type="match status" value="1"/>
</dbReference>
<reference evidence="3" key="1">
    <citation type="submission" date="2016-10" db="EMBL/GenBank/DDBJ databases">
        <authorList>
            <person name="Varghese N."/>
            <person name="Submissions S."/>
        </authorList>
    </citation>
    <scope>NUCLEOTIDE SEQUENCE [LARGE SCALE GENOMIC DNA]</scope>
    <source>
        <strain evidence="3">8N4</strain>
    </source>
</reference>
<feature type="chain" id="PRO_5017425354" evidence="1">
    <location>
        <begin position="23"/>
        <end position="119"/>
    </location>
</feature>
<dbReference type="STRING" id="988801.SAMN05216522_101513"/>
<dbReference type="EMBL" id="FOGC01000001">
    <property type="protein sequence ID" value="SEQ20295.1"/>
    <property type="molecule type" value="Genomic_DNA"/>
</dbReference>
<proteinExistence type="predicted"/>